<evidence type="ECO:0000313" key="2">
    <source>
        <dbReference type="Proteomes" id="UP001358586"/>
    </source>
</evidence>
<name>A0ABR0N2P7_GOSAR</name>
<gene>
    <name evidence="1" type="ORF">PVK06_039357</name>
</gene>
<reference evidence="1 2" key="1">
    <citation type="submission" date="2023-03" db="EMBL/GenBank/DDBJ databases">
        <title>WGS of Gossypium arboreum.</title>
        <authorList>
            <person name="Yu D."/>
        </authorList>
    </citation>
    <scope>NUCLEOTIDE SEQUENCE [LARGE SCALE GENOMIC DNA]</scope>
    <source>
        <tissue evidence="1">Leaf</tissue>
    </source>
</reference>
<keyword evidence="2" id="KW-1185">Reference proteome</keyword>
<dbReference type="Proteomes" id="UP001358586">
    <property type="component" value="Chromosome 11"/>
</dbReference>
<evidence type="ECO:0000313" key="1">
    <source>
        <dbReference type="EMBL" id="KAK5784819.1"/>
    </source>
</evidence>
<dbReference type="EMBL" id="JARKNE010000011">
    <property type="protein sequence ID" value="KAK5784819.1"/>
    <property type="molecule type" value="Genomic_DNA"/>
</dbReference>
<protein>
    <submittedName>
        <fullName evidence="1">Uncharacterized protein</fullName>
    </submittedName>
</protein>
<comment type="caution">
    <text evidence="1">The sequence shown here is derived from an EMBL/GenBank/DDBJ whole genome shotgun (WGS) entry which is preliminary data.</text>
</comment>
<organism evidence="1 2">
    <name type="scientific">Gossypium arboreum</name>
    <name type="common">Tree cotton</name>
    <name type="synonym">Gossypium nanking</name>
    <dbReference type="NCBI Taxonomy" id="29729"/>
    <lineage>
        <taxon>Eukaryota</taxon>
        <taxon>Viridiplantae</taxon>
        <taxon>Streptophyta</taxon>
        <taxon>Embryophyta</taxon>
        <taxon>Tracheophyta</taxon>
        <taxon>Spermatophyta</taxon>
        <taxon>Magnoliopsida</taxon>
        <taxon>eudicotyledons</taxon>
        <taxon>Gunneridae</taxon>
        <taxon>Pentapetalae</taxon>
        <taxon>rosids</taxon>
        <taxon>malvids</taxon>
        <taxon>Malvales</taxon>
        <taxon>Malvaceae</taxon>
        <taxon>Malvoideae</taxon>
        <taxon>Gossypium</taxon>
    </lineage>
</organism>
<accession>A0ABR0N2P7</accession>
<sequence>MQEQLAKVRQDMRDQVLESQRNMLNQLSQLLTKGLVERKSSMINTGKDNEEPLYPPSFTSTNAQTCPQGVPVIKTQQYQAGTSALVDYPIGSGSNLGGNLTNLEVLDLYEIEKAGRELPR</sequence>
<proteinExistence type="predicted"/>